<dbReference type="Pfam" id="PF03887">
    <property type="entry name" value="YfbU"/>
    <property type="match status" value="1"/>
</dbReference>
<dbReference type="SUPFAM" id="SSF116960">
    <property type="entry name" value="YfbU-like"/>
    <property type="match status" value="1"/>
</dbReference>
<dbReference type="AlphaFoldDB" id="A0A9E8MMP0"/>
<sequence length="259" mass="29657">MIGDVVATINLRIDDADRDALERKARERELTLSEYMRVLIRDAIVDVREGATPTEAGDEPAPETLTFIERKSLSMLHRILAQVLPADARGPEGSPDDQRRMAEIVERGYTAEYWVESAGFSTELSPHDCRRVNDVLEMFRIAQYSLSKVEAEGRGAPDEIRRSLTFRGFDHNRSIELHMSLYVQHMLDDGRWEEVRPLFDRTGGNSHLPMLETYERMLAEYRRAISRRRNRRSGDYGLTLEELNAIAAASVHPSNRRDG</sequence>
<reference evidence="1" key="1">
    <citation type="submission" date="2022-11" db="EMBL/GenBank/DDBJ databases">
        <title>Description of Microcella daejonensis nov. sp, isolated from riverside soil.</title>
        <authorList>
            <person name="Molina K.M."/>
            <person name="Kim S.B."/>
        </authorList>
    </citation>
    <scope>NUCLEOTIDE SEQUENCE</scope>
    <source>
        <strain evidence="1">MMS21-STM12</strain>
    </source>
</reference>
<dbReference type="EMBL" id="CP113089">
    <property type="protein sequence ID" value="WAB82465.1"/>
    <property type="molecule type" value="Genomic_DNA"/>
</dbReference>
<name>A0A9E8MMP0_9MICO</name>
<accession>A0A9E8MMP0</accession>
<dbReference type="RefSeq" id="WP_267782516.1">
    <property type="nucleotide sequence ID" value="NZ_CP113089.1"/>
</dbReference>
<evidence type="ECO:0000313" key="1">
    <source>
        <dbReference type="EMBL" id="WAB82465.1"/>
    </source>
</evidence>
<dbReference type="KEGG" id="mdb:OVN18_05550"/>
<evidence type="ECO:0000313" key="2">
    <source>
        <dbReference type="Proteomes" id="UP001164706"/>
    </source>
</evidence>
<dbReference type="InterPro" id="IPR023146">
    <property type="entry name" value="YfbU_alpha-helical_sf"/>
</dbReference>
<gene>
    <name evidence="1" type="ORF">OVN18_05550</name>
</gene>
<dbReference type="InterPro" id="IPR005587">
    <property type="entry name" value="UPF0304_YfbU"/>
</dbReference>
<organism evidence="1 2">
    <name type="scientific">Microcella daejeonensis</name>
    <dbReference type="NCBI Taxonomy" id="2994971"/>
    <lineage>
        <taxon>Bacteria</taxon>
        <taxon>Bacillati</taxon>
        <taxon>Actinomycetota</taxon>
        <taxon>Actinomycetes</taxon>
        <taxon>Micrococcales</taxon>
        <taxon>Microbacteriaceae</taxon>
        <taxon>Microcella</taxon>
    </lineage>
</organism>
<protein>
    <submittedName>
        <fullName evidence="1">YfbU family protein</fullName>
    </submittedName>
</protein>
<keyword evidence="2" id="KW-1185">Reference proteome</keyword>
<dbReference type="Gene3D" id="1.10.3190.10">
    <property type="entry name" value="yfbu gene product, domain 2"/>
    <property type="match status" value="1"/>
</dbReference>
<dbReference type="Proteomes" id="UP001164706">
    <property type="component" value="Chromosome"/>
</dbReference>
<proteinExistence type="predicted"/>